<dbReference type="InterPro" id="IPR036047">
    <property type="entry name" value="F-box-like_dom_sf"/>
</dbReference>
<name>G4TXL5_SERID</name>
<feature type="domain" description="F-box" evidence="1">
    <location>
        <begin position="1"/>
        <end position="46"/>
    </location>
</feature>
<proteinExistence type="predicted"/>
<accession>G4TXL5</accession>
<sequence length="452" mass="50273">MKGFSDLPPEILAQIMVRLSRRDVLSISLVCSSALSVAAENLYRIILPLPSIQTIKLLYTLALAPFTAQSVRTLHLAAPFCLSSDGPSLSSTGPANISVVQNIQSFLSNKVRGRNPQDTQAIETQATIHPAAAGVDQLFDPTYQHSIPMVFIDQAFRNLTELRRLVIHAPSHPYIWAFSHALPSLKRVEVQHGSGSPLLAHWLTKQVHLSFPLPRDYPLGWLTSGGSQNAPNSLPKLTTLHTNIRGLWALLPGRPISTLHIELSSWETIVAEPMRPDAITLGGYGMKKIPNQVAHPDIFSTTIGMSADAHDTASARYKPSSHLITIRRDRQLEESLPALTRLRTLEICTKNLPFEYVLPALIVNEETRLATETEWETWRQQQLAKLNRWGRLSKSLKTVIFHPSSPIIESQWRGLACTNLHAVLAAGLVPRFLHTWKVSRLPDGEIAWSHVE</sequence>
<dbReference type="HOGENOM" id="CLU_027222_0_0_1"/>
<dbReference type="Pfam" id="PF12937">
    <property type="entry name" value="F-box-like"/>
    <property type="match status" value="1"/>
</dbReference>
<evidence type="ECO:0000259" key="1">
    <source>
        <dbReference type="PROSITE" id="PS50181"/>
    </source>
</evidence>
<dbReference type="AlphaFoldDB" id="G4TXL5"/>
<gene>
    <name evidence="2" type="ORF">PIIN_10058</name>
</gene>
<dbReference type="Proteomes" id="UP000007148">
    <property type="component" value="Unassembled WGS sequence"/>
</dbReference>
<dbReference type="SUPFAM" id="SSF81383">
    <property type="entry name" value="F-box domain"/>
    <property type="match status" value="1"/>
</dbReference>
<reference evidence="2 3" key="1">
    <citation type="journal article" date="2011" name="PLoS Pathog.">
        <title>Endophytic Life Strategies Decoded by Genome and Transcriptome Analyses of the Mutualistic Root Symbiont Piriformospora indica.</title>
        <authorList>
            <person name="Zuccaro A."/>
            <person name="Lahrmann U."/>
            <person name="Guldener U."/>
            <person name="Langen G."/>
            <person name="Pfiffi S."/>
            <person name="Biedenkopf D."/>
            <person name="Wong P."/>
            <person name="Samans B."/>
            <person name="Grimm C."/>
            <person name="Basiewicz M."/>
            <person name="Murat C."/>
            <person name="Martin F."/>
            <person name="Kogel K.H."/>
        </authorList>
    </citation>
    <scope>NUCLEOTIDE SEQUENCE [LARGE SCALE GENOMIC DNA]</scope>
    <source>
        <strain evidence="2 3">DSM 11827</strain>
    </source>
</reference>
<dbReference type="EMBL" id="CAFZ01000593">
    <property type="protein sequence ID" value="CCA76058.1"/>
    <property type="molecule type" value="Genomic_DNA"/>
</dbReference>
<keyword evidence="3" id="KW-1185">Reference proteome</keyword>
<evidence type="ECO:0000313" key="3">
    <source>
        <dbReference type="Proteomes" id="UP000007148"/>
    </source>
</evidence>
<evidence type="ECO:0000313" key="2">
    <source>
        <dbReference type="EMBL" id="CCA76058.1"/>
    </source>
</evidence>
<dbReference type="Gene3D" id="1.20.1280.50">
    <property type="match status" value="1"/>
</dbReference>
<dbReference type="PROSITE" id="PS50181">
    <property type="entry name" value="FBOX"/>
    <property type="match status" value="1"/>
</dbReference>
<dbReference type="OrthoDB" id="613763at2759"/>
<dbReference type="CDD" id="cd09917">
    <property type="entry name" value="F-box_SF"/>
    <property type="match status" value="1"/>
</dbReference>
<organism evidence="2 3">
    <name type="scientific">Serendipita indica (strain DSM 11827)</name>
    <name type="common">Root endophyte fungus</name>
    <name type="synonym">Piriformospora indica</name>
    <dbReference type="NCBI Taxonomy" id="1109443"/>
    <lineage>
        <taxon>Eukaryota</taxon>
        <taxon>Fungi</taxon>
        <taxon>Dikarya</taxon>
        <taxon>Basidiomycota</taxon>
        <taxon>Agaricomycotina</taxon>
        <taxon>Agaricomycetes</taxon>
        <taxon>Sebacinales</taxon>
        <taxon>Serendipitaceae</taxon>
        <taxon>Serendipita</taxon>
    </lineage>
</organism>
<protein>
    <recommendedName>
        <fullName evidence="1">F-box domain-containing protein</fullName>
    </recommendedName>
</protein>
<dbReference type="InterPro" id="IPR001810">
    <property type="entry name" value="F-box_dom"/>
</dbReference>
<dbReference type="InParanoid" id="G4TXL5"/>
<comment type="caution">
    <text evidence="2">The sequence shown here is derived from an EMBL/GenBank/DDBJ whole genome shotgun (WGS) entry which is preliminary data.</text>
</comment>